<feature type="region of interest" description="Disordered" evidence="2">
    <location>
        <begin position="147"/>
        <end position="179"/>
    </location>
</feature>
<evidence type="ECO:0000313" key="5">
    <source>
        <dbReference type="EMBL" id="TWU42002.1"/>
    </source>
</evidence>
<dbReference type="Gene3D" id="1.10.1130.10">
    <property type="entry name" value="Flavocytochrome C3, Chain A"/>
    <property type="match status" value="1"/>
</dbReference>
<sequence precursor="true">MKFSIVRTFRCRAAVVLSLLLLSAHGVHAAESRFAHSDSDTRMLHHIDLYDAGNSKITPDSDKPYSPLMTCGRCHDYEAISHGWHFNAFLGDSPDGRRGEPWIWTETRSGTQLPLSYRDWKGLFDPGDLGVSPWDMTHQFGGRIPGGGVAAGKSVTESTASEEPALPDEAAESDAEPASADRWPLSGVLEVDCMICHASPSVYDFNARRDEIEDENFAWAATAGMRLGEVDGSVSRIKDGSDPADESVQSKLPKVTYDARKFSPDGTVFMDLIRKPSNNACYQCHSQRTVDEHGIESRWVHDQDVHLQSGMQCTDCHRNGIDHAIVRGFEGESEQSADPEMHIVMDTLTCAGCHLGPDHDDESVSLIDTEIAARSGRLGSPMPLHEGLPPVHFEKLSCTACHSGPIPTDEAKRIMTSFAHGLGSKDHRTGQELPAMVAPVFAQGEDGKISPHRAIWPAFWGTLAEGQLTPVDPAKVYDMTRKTLRVRRGFVEEIVLPELSSSERKEVLGEERAKVDATELTDEENEKLASAQKKLGETTFNEKVAAALESIEAELGIETAVYVSSGFVYQASEDGKSIVKLADDAIKNREAVEMVSWPLAHNVRPAGWSLGVGGCLECHSEGSAIFDSTVQSVGPGPDQLAAVRMSEVRGTNPNQVLLWNQLFGGRKLFKFIIAASIGVLSISLLIGIGALASRLFSRNQTIV</sequence>
<protein>
    <submittedName>
        <fullName evidence="5">Doubled CXXCH motif</fullName>
    </submittedName>
</protein>
<dbReference type="InterPro" id="IPR036280">
    <property type="entry name" value="Multihaem_cyt_sf"/>
</dbReference>
<keyword evidence="1 4" id="KW-0732">Signal</keyword>
<evidence type="ECO:0000256" key="2">
    <source>
        <dbReference type="SAM" id="MobiDB-lite"/>
    </source>
</evidence>
<dbReference type="SUPFAM" id="SSF48695">
    <property type="entry name" value="Multiheme cytochromes"/>
    <property type="match status" value="1"/>
</dbReference>
<keyword evidence="3" id="KW-1133">Transmembrane helix</keyword>
<feature type="compositionally biased region" description="Acidic residues" evidence="2">
    <location>
        <begin position="165"/>
        <end position="175"/>
    </location>
</feature>
<proteinExistence type="predicted"/>
<evidence type="ECO:0000313" key="6">
    <source>
        <dbReference type="Proteomes" id="UP000319143"/>
    </source>
</evidence>
<keyword evidence="6" id="KW-1185">Reference proteome</keyword>
<evidence type="ECO:0000256" key="1">
    <source>
        <dbReference type="ARBA" id="ARBA00022729"/>
    </source>
</evidence>
<keyword evidence="3" id="KW-0472">Membrane</keyword>
<dbReference type="InterPro" id="IPR051829">
    <property type="entry name" value="Multiheme_Cytochr_ET"/>
</dbReference>
<gene>
    <name evidence="5" type="ORF">Poly41_02980</name>
</gene>
<dbReference type="AlphaFoldDB" id="A0A5C6DZG3"/>
<dbReference type="Proteomes" id="UP000319143">
    <property type="component" value="Unassembled WGS sequence"/>
</dbReference>
<dbReference type="PANTHER" id="PTHR35038">
    <property type="entry name" value="DISSIMILATORY SULFITE REDUCTASE SIRA"/>
    <property type="match status" value="1"/>
</dbReference>
<reference evidence="5 6" key="1">
    <citation type="submission" date="2019-02" db="EMBL/GenBank/DDBJ databases">
        <title>Deep-cultivation of Planctomycetes and their phenomic and genomic characterization uncovers novel biology.</title>
        <authorList>
            <person name="Wiegand S."/>
            <person name="Jogler M."/>
            <person name="Boedeker C."/>
            <person name="Pinto D."/>
            <person name="Vollmers J."/>
            <person name="Rivas-Marin E."/>
            <person name="Kohn T."/>
            <person name="Peeters S.H."/>
            <person name="Heuer A."/>
            <person name="Rast P."/>
            <person name="Oberbeckmann S."/>
            <person name="Bunk B."/>
            <person name="Jeske O."/>
            <person name="Meyerdierks A."/>
            <person name="Storesund J.E."/>
            <person name="Kallscheuer N."/>
            <person name="Luecker S."/>
            <person name="Lage O.M."/>
            <person name="Pohl T."/>
            <person name="Merkel B.J."/>
            <person name="Hornburger P."/>
            <person name="Mueller R.-W."/>
            <person name="Bruemmer F."/>
            <person name="Labrenz M."/>
            <person name="Spormann A.M."/>
            <person name="Op Den Camp H."/>
            <person name="Overmann J."/>
            <person name="Amann R."/>
            <person name="Jetten M.S.M."/>
            <person name="Mascher T."/>
            <person name="Medema M.H."/>
            <person name="Devos D.P."/>
            <person name="Kaster A.-K."/>
            <person name="Ovreas L."/>
            <person name="Rohde M."/>
            <person name="Galperin M.Y."/>
            <person name="Jogler C."/>
        </authorList>
    </citation>
    <scope>NUCLEOTIDE SEQUENCE [LARGE SCALE GENOMIC DNA]</scope>
    <source>
        <strain evidence="5 6">Poly41</strain>
    </source>
</reference>
<name>A0A5C6DZG3_9BACT</name>
<keyword evidence="3" id="KW-0812">Transmembrane</keyword>
<dbReference type="RefSeq" id="WP_197230989.1">
    <property type="nucleotide sequence ID" value="NZ_SJPV01000001.1"/>
</dbReference>
<evidence type="ECO:0000256" key="3">
    <source>
        <dbReference type="SAM" id="Phobius"/>
    </source>
</evidence>
<organism evidence="5 6">
    <name type="scientific">Novipirellula artificiosorum</name>
    <dbReference type="NCBI Taxonomy" id="2528016"/>
    <lineage>
        <taxon>Bacteria</taxon>
        <taxon>Pseudomonadati</taxon>
        <taxon>Planctomycetota</taxon>
        <taxon>Planctomycetia</taxon>
        <taxon>Pirellulales</taxon>
        <taxon>Pirellulaceae</taxon>
        <taxon>Novipirellula</taxon>
    </lineage>
</organism>
<feature type="signal peptide" evidence="4">
    <location>
        <begin position="1"/>
        <end position="29"/>
    </location>
</feature>
<comment type="caution">
    <text evidence="5">The sequence shown here is derived from an EMBL/GenBank/DDBJ whole genome shotgun (WGS) entry which is preliminary data.</text>
</comment>
<evidence type="ECO:0000256" key="4">
    <source>
        <dbReference type="SAM" id="SignalP"/>
    </source>
</evidence>
<accession>A0A5C6DZG3</accession>
<feature type="transmembrane region" description="Helical" evidence="3">
    <location>
        <begin position="671"/>
        <end position="692"/>
    </location>
</feature>
<feature type="chain" id="PRO_5023108412" evidence="4">
    <location>
        <begin position="30"/>
        <end position="703"/>
    </location>
</feature>
<dbReference type="EMBL" id="SJPV01000001">
    <property type="protein sequence ID" value="TWU42002.1"/>
    <property type="molecule type" value="Genomic_DNA"/>
</dbReference>